<dbReference type="GO" id="GO:0005829">
    <property type="term" value="C:cytosol"/>
    <property type="evidence" value="ECO:0007669"/>
    <property type="project" value="TreeGrafter"/>
</dbReference>
<dbReference type="EMBL" id="BMMS01000017">
    <property type="protein sequence ID" value="GGO92123.1"/>
    <property type="molecule type" value="Genomic_DNA"/>
</dbReference>
<evidence type="ECO:0000313" key="2">
    <source>
        <dbReference type="EMBL" id="GGO92123.1"/>
    </source>
</evidence>
<reference evidence="2" key="2">
    <citation type="submission" date="2020-09" db="EMBL/GenBank/DDBJ databases">
        <authorList>
            <person name="Sun Q."/>
            <person name="Zhou Y."/>
        </authorList>
    </citation>
    <scope>NUCLEOTIDE SEQUENCE</scope>
    <source>
        <strain evidence="2">CGMCC 4.7201</strain>
    </source>
</reference>
<protein>
    <recommendedName>
        <fullName evidence="1">Cyclic nucleotide-binding domain-containing protein</fullName>
    </recommendedName>
</protein>
<dbReference type="AlphaFoldDB" id="A0A917ZVC8"/>
<dbReference type="PANTHER" id="PTHR24567:SF74">
    <property type="entry name" value="HTH-TYPE TRANSCRIPTIONAL REGULATOR ARCR"/>
    <property type="match status" value="1"/>
</dbReference>
<name>A0A917ZVC8_9ACTN</name>
<dbReference type="InterPro" id="IPR014710">
    <property type="entry name" value="RmlC-like_jellyroll"/>
</dbReference>
<organism evidence="2 3">
    <name type="scientific">Wenjunlia tyrosinilytica</name>
    <dbReference type="NCBI Taxonomy" id="1544741"/>
    <lineage>
        <taxon>Bacteria</taxon>
        <taxon>Bacillati</taxon>
        <taxon>Actinomycetota</taxon>
        <taxon>Actinomycetes</taxon>
        <taxon>Kitasatosporales</taxon>
        <taxon>Streptomycetaceae</taxon>
        <taxon>Wenjunlia</taxon>
    </lineage>
</organism>
<dbReference type="GO" id="GO:0003700">
    <property type="term" value="F:DNA-binding transcription factor activity"/>
    <property type="evidence" value="ECO:0007669"/>
    <property type="project" value="TreeGrafter"/>
</dbReference>
<gene>
    <name evidence="2" type="ORF">GCM10012280_41600</name>
</gene>
<keyword evidence="3" id="KW-1185">Reference proteome</keyword>
<dbReference type="SMART" id="SM00100">
    <property type="entry name" value="cNMP"/>
    <property type="match status" value="1"/>
</dbReference>
<sequence length="155" mass="17417">MTTMATGPLAGLKDPHLERLMEFSRQVNFPAGSRLFEEGGRADHFWIIRSGSVDLSLHIPGRAAPRVETLGPGELLGWSWLFPPYRWHFGAQALSPVRALEFDAERVRQLCREDPALGHDLVLACAQVIADRLKSARTRLLDLYGPHRSYRDDGD</sequence>
<dbReference type="CDD" id="cd00038">
    <property type="entry name" value="CAP_ED"/>
    <property type="match status" value="1"/>
</dbReference>
<comment type="caution">
    <text evidence="2">The sequence shown here is derived from an EMBL/GenBank/DDBJ whole genome shotgun (WGS) entry which is preliminary data.</text>
</comment>
<dbReference type="InterPro" id="IPR050397">
    <property type="entry name" value="Env_Response_Regulators"/>
</dbReference>
<dbReference type="InterPro" id="IPR000595">
    <property type="entry name" value="cNMP-bd_dom"/>
</dbReference>
<proteinExistence type="predicted"/>
<dbReference type="InterPro" id="IPR018490">
    <property type="entry name" value="cNMP-bd_dom_sf"/>
</dbReference>
<reference evidence="2" key="1">
    <citation type="journal article" date="2014" name="Int. J. Syst. Evol. Microbiol.">
        <title>Complete genome sequence of Corynebacterium casei LMG S-19264T (=DSM 44701T), isolated from a smear-ripened cheese.</title>
        <authorList>
            <consortium name="US DOE Joint Genome Institute (JGI-PGF)"/>
            <person name="Walter F."/>
            <person name="Albersmeier A."/>
            <person name="Kalinowski J."/>
            <person name="Ruckert C."/>
        </authorList>
    </citation>
    <scope>NUCLEOTIDE SEQUENCE</scope>
    <source>
        <strain evidence="2">CGMCC 4.7201</strain>
    </source>
</reference>
<dbReference type="Pfam" id="PF00027">
    <property type="entry name" value="cNMP_binding"/>
    <property type="match status" value="1"/>
</dbReference>
<dbReference type="Gene3D" id="2.60.120.10">
    <property type="entry name" value="Jelly Rolls"/>
    <property type="match status" value="1"/>
</dbReference>
<accession>A0A917ZVC8</accession>
<dbReference type="SUPFAM" id="SSF51206">
    <property type="entry name" value="cAMP-binding domain-like"/>
    <property type="match status" value="1"/>
</dbReference>
<evidence type="ECO:0000259" key="1">
    <source>
        <dbReference type="PROSITE" id="PS50042"/>
    </source>
</evidence>
<dbReference type="PANTHER" id="PTHR24567">
    <property type="entry name" value="CRP FAMILY TRANSCRIPTIONAL REGULATORY PROTEIN"/>
    <property type="match status" value="1"/>
</dbReference>
<dbReference type="Proteomes" id="UP000641932">
    <property type="component" value="Unassembled WGS sequence"/>
</dbReference>
<feature type="domain" description="Cyclic nucleotide-binding" evidence="1">
    <location>
        <begin position="8"/>
        <end position="110"/>
    </location>
</feature>
<evidence type="ECO:0000313" key="3">
    <source>
        <dbReference type="Proteomes" id="UP000641932"/>
    </source>
</evidence>
<dbReference type="PROSITE" id="PS50042">
    <property type="entry name" value="CNMP_BINDING_3"/>
    <property type="match status" value="1"/>
</dbReference>